<organism evidence="2 3">
    <name type="scientific">Cylicocyclus nassatus</name>
    <name type="common">Nematode worm</name>
    <dbReference type="NCBI Taxonomy" id="53992"/>
    <lineage>
        <taxon>Eukaryota</taxon>
        <taxon>Metazoa</taxon>
        <taxon>Ecdysozoa</taxon>
        <taxon>Nematoda</taxon>
        <taxon>Chromadorea</taxon>
        <taxon>Rhabditida</taxon>
        <taxon>Rhabditina</taxon>
        <taxon>Rhabditomorpha</taxon>
        <taxon>Strongyloidea</taxon>
        <taxon>Strongylidae</taxon>
        <taxon>Cylicocyclus</taxon>
    </lineage>
</organism>
<sequence>MIKPCTVVAAWKFSIVLAFLNVLARRRADTLKKNLMALRNPVNRPSWKFISSRPNACNNQMTSTSCCHRLSSNSHADQRMQRMF</sequence>
<evidence type="ECO:0000256" key="1">
    <source>
        <dbReference type="SAM" id="Phobius"/>
    </source>
</evidence>
<gene>
    <name evidence="2" type="ORF">CYNAS_LOCUS3811</name>
</gene>
<dbReference type="Proteomes" id="UP001176961">
    <property type="component" value="Unassembled WGS sequence"/>
</dbReference>
<evidence type="ECO:0000313" key="3">
    <source>
        <dbReference type="Proteomes" id="UP001176961"/>
    </source>
</evidence>
<proteinExistence type="predicted"/>
<dbReference type="AlphaFoldDB" id="A0AA36DQG9"/>
<dbReference type="EMBL" id="CATQJL010000001">
    <property type="protein sequence ID" value="CAJ0591828.1"/>
    <property type="molecule type" value="Genomic_DNA"/>
</dbReference>
<keyword evidence="1" id="KW-0472">Membrane</keyword>
<reference evidence="2" key="1">
    <citation type="submission" date="2023-07" db="EMBL/GenBank/DDBJ databases">
        <authorList>
            <consortium name="CYATHOMIX"/>
        </authorList>
    </citation>
    <scope>NUCLEOTIDE SEQUENCE</scope>
    <source>
        <strain evidence="2">N/A</strain>
    </source>
</reference>
<accession>A0AA36DQG9</accession>
<keyword evidence="1" id="KW-0812">Transmembrane</keyword>
<keyword evidence="1" id="KW-1133">Transmembrane helix</keyword>
<name>A0AA36DQG9_CYLNA</name>
<comment type="caution">
    <text evidence="2">The sequence shown here is derived from an EMBL/GenBank/DDBJ whole genome shotgun (WGS) entry which is preliminary data.</text>
</comment>
<feature type="transmembrane region" description="Helical" evidence="1">
    <location>
        <begin position="6"/>
        <end position="24"/>
    </location>
</feature>
<evidence type="ECO:0000313" key="2">
    <source>
        <dbReference type="EMBL" id="CAJ0591828.1"/>
    </source>
</evidence>
<keyword evidence="3" id="KW-1185">Reference proteome</keyword>
<protein>
    <submittedName>
        <fullName evidence="2">Uncharacterized protein</fullName>
    </submittedName>
</protein>